<reference evidence="2" key="2">
    <citation type="submission" date="2023-05" db="EMBL/GenBank/DDBJ databases">
        <authorList>
            <consortium name="Lawrence Berkeley National Laboratory"/>
            <person name="Steindorff A."/>
            <person name="Hensen N."/>
            <person name="Bonometti L."/>
            <person name="Westerberg I."/>
            <person name="Brannstrom I.O."/>
            <person name="Guillou S."/>
            <person name="Cros-Aarteil S."/>
            <person name="Calhoun S."/>
            <person name="Haridas S."/>
            <person name="Kuo A."/>
            <person name="Mondo S."/>
            <person name="Pangilinan J."/>
            <person name="Riley R."/>
            <person name="Labutti K."/>
            <person name="Andreopoulos B."/>
            <person name="Lipzen A."/>
            <person name="Chen C."/>
            <person name="Yanf M."/>
            <person name="Daum C."/>
            <person name="Ng V."/>
            <person name="Clum A."/>
            <person name="Ohm R."/>
            <person name="Martin F."/>
            <person name="Silar P."/>
            <person name="Natvig D."/>
            <person name="Lalanne C."/>
            <person name="Gautier V."/>
            <person name="Ament-Velasquez S.L."/>
            <person name="Kruys A."/>
            <person name="Hutchinson M.I."/>
            <person name="Powell A.J."/>
            <person name="Barry K."/>
            <person name="Miller A.N."/>
            <person name="Grigoriev I.V."/>
            <person name="Debuchy R."/>
            <person name="Gladieux P."/>
            <person name="Thoren M.H."/>
            <person name="Johannesson H."/>
        </authorList>
    </citation>
    <scope>NUCLEOTIDE SEQUENCE</scope>
    <source>
        <strain evidence="2">PSN293</strain>
    </source>
</reference>
<gene>
    <name evidence="2" type="ORF">QBC37DRAFT_168897</name>
</gene>
<evidence type="ECO:0000256" key="1">
    <source>
        <dbReference type="SAM" id="Phobius"/>
    </source>
</evidence>
<sequence>MLLQFGASIRKSEVDSRSLSSITSFGQPTCDSPTHAMSPLYYSFHLVCFDRAVGPGAFLEYNLVAAGQKMETAFSFPTDRIRWSSEFGRSSPFANTSAAVLRNYQAFSSYFFFFSFLVFFSNSIFSGFPGIGLAHASCLWFLILVLYLTLLQACFYSGSTVALELRADIQTAIDS</sequence>
<dbReference type="AlphaFoldDB" id="A0AAN6YBU5"/>
<reference evidence="2" key="1">
    <citation type="journal article" date="2023" name="Mol. Phylogenet. Evol.">
        <title>Genome-scale phylogeny and comparative genomics of the fungal order Sordariales.</title>
        <authorList>
            <person name="Hensen N."/>
            <person name="Bonometti L."/>
            <person name="Westerberg I."/>
            <person name="Brannstrom I.O."/>
            <person name="Guillou S."/>
            <person name="Cros-Aarteil S."/>
            <person name="Calhoun S."/>
            <person name="Haridas S."/>
            <person name="Kuo A."/>
            <person name="Mondo S."/>
            <person name="Pangilinan J."/>
            <person name="Riley R."/>
            <person name="LaButti K."/>
            <person name="Andreopoulos B."/>
            <person name="Lipzen A."/>
            <person name="Chen C."/>
            <person name="Yan M."/>
            <person name="Daum C."/>
            <person name="Ng V."/>
            <person name="Clum A."/>
            <person name="Steindorff A."/>
            <person name="Ohm R.A."/>
            <person name="Martin F."/>
            <person name="Silar P."/>
            <person name="Natvig D.O."/>
            <person name="Lalanne C."/>
            <person name="Gautier V."/>
            <person name="Ament-Velasquez S.L."/>
            <person name="Kruys A."/>
            <person name="Hutchinson M.I."/>
            <person name="Powell A.J."/>
            <person name="Barry K."/>
            <person name="Miller A.N."/>
            <person name="Grigoriev I.V."/>
            <person name="Debuchy R."/>
            <person name="Gladieux P."/>
            <person name="Hiltunen Thoren M."/>
            <person name="Johannesson H."/>
        </authorList>
    </citation>
    <scope>NUCLEOTIDE SEQUENCE</scope>
    <source>
        <strain evidence="2">PSN293</strain>
    </source>
</reference>
<feature type="transmembrane region" description="Helical" evidence="1">
    <location>
        <begin position="110"/>
        <end position="128"/>
    </location>
</feature>
<keyword evidence="1" id="KW-1133">Transmembrane helix</keyword>
<dbReference type="EMBL" id="MU858104">
    <property type="protein sequence ID" value="KAK4213767.1"/>
    <property type="molecule type" value="Genomic_DNA"/>
</dbReference>
<name>A0AAN6YBU5_9PEZI</name>
<keyword evidence="1" id="KW-0812">Transmembrane</keyword>
<evidence type="ECO:0000313" key="2">
    <source>
        <dbReference type="EMBL" id="KAK4213767.1"/>
    </source>
</evidence>
<dbReference type="Proteomes" id="UP001301769">
    <property type="component" value="Unassembled WGS sequence"/>
</dbReference>
<evidence type="ECO:0000313" key="3">
    <source>
        <dbReference type="Proteomes" id="UP001301769"/>
    </source>
</evidence>
<accession>A0AAN6YBU5</accession>
<comment type="caution">
    <text evidence="2">The sequence shown here is derived from an EMBL/GenBank/DDBJ whole genome shotgun (WGS) entry which is preliminary data.</text>
</comment>
<keyword evidence="1" id="KW-0472">Membrane</keyword>
<protein>
    <submittedName>
        <fullName evidence="2">Uncharacterized protein</fullName>
    </submittedName>
</protein>
<proteinExistence type="predicted"/>
<keyword evidence="3" id="KW-1185">Reference proteome</keyword>
<feature type="transmembrane region" description="Helical" evidence="1">
    <location>
        <begin position="134"/>
        <end position="156"/>
    </location>
</feature>
<organism evidence="2 3">
    <name type="scientific">Rhypophila decipiens</name>
    <dbReference type="NCBI Taxonomy" id="261697"/>
    <lineage>
        <taxon>Eukaryota</taxon>
        <taxon>Fungi</taxon>
        <taxon>Dikarya</taxon>
        <taxon>Ascomycota</taxon>
        <taxon>Pezizomycotina</taxon>
        <taxon>Sordariomycetes</taxon>
        <taxon>Sordariomycetidae</taxon>
        <taxon>Sordariales</taxon>
        <taxon>Naviculisporaceae</taxon>
        <taxon>Rhypophila</taxon>
    </lineage>
</organism>